<dbReference type="KEGG" id="min:Minf_2313"/>
<dbReference type="STRING" id="481448.Minf_2313"/>
<name>B3E0D8_METI4</name>
<dbReference type="Proteomes" id="UP000009149">
    <property type="component" value="Chromosome"/>
</dbReference>
<accession>B3E0D8</accession>
<organism evidence="1 2">
    <name type="scientific">Methylacidiphilum infernorum (isolate V4)</name>
    <name type="common">Methylokorus infernorum (strain V4)</name>
    <dbReference type="NCBI Taxonomy" id="481448"/>
    <lineage>
        <taxon>Bacteria</taxon>
        <taxon>Pseudomonadati</taxon>
        <taxon>Verrucomicrobiota</taxon>
        <taxon>Methylacidiphilae</taxon>
        <taxon>Methylacidiphilales</taxon>
        <taxon>Methylacidiphilaceae</taxon>
        <taxon>Methylacidiphilum (ex Ratnadevi et al. 2023)</taxon>
    </lineage>
</organism>
<protein>
    <submittedName>
        <fullName evidence="1">Uncharacterized protein</fullName>
    </submittedName>
</protein>
<reference evidence="1 2" key="1">
    <citation type="journal article" date="2008" name="Biol. Direct">
        <title>Complete genome sequence of the extremely acidophilic methanotroph isolate V4, Methylacidiphilum infernorum, a representative of the bacterial phylum Verrucomicrobia.</title>
        <authorList>
            <person name="Hou S."/>
            <person name="Makarova K.S."/>
            <person name="Saw J.H."/>
            <person name="Senin P."/>
            <person name="Ly B.V."/>
            <person name="Zhou Z."/>
            <person name="Ren Y."/>
            <person name="Wang J."/>
            <person name="Galperin M.Y."/>
            <person name="Omelchenko M.V."/>
            <person name="Wolf Y.I."/>
            <person name="Yutin N."/>
            <person name="Koonin E.V."/>
            <person name="Stott M.B."/>
            <person name="Mountain B.W."/>
            <person name="Crowe M.A."/>
            <person name="Smirnova A.V."/>
            <person name="Dunfield P.F."/>
            <person name="Feng L."/>
            <person name="Wang L."/>
            <person name="Alam M."/>
        </authorList>
    </citation>
    <scope>NUCLEOTIDE SEQUENCE [LARGE SCALE GENOMIC DNA]</scope>
    <source>
        <strain evidence="2">Isolate V4</strain>
    </source>
</reference>
<proteinExistence type="predicted"/>
<gene>
    <name evidence="1" type="ordered locus">Minf_2313</name>
</gene>
<dbReference type="HOGENOM" id="CLU_3382681_0_0_0"/>
<evidence type="ECO:0000313" key="2">
    <source>
        <dbReference type="Proteomes" id="UP000009149"/>
    </source>
</evidence>
<evidence type="ECO:0000313" key="1">
    <source>
        <dbReference type="EMBL" id="ACD84367.1"/>
    </source>
</evidence>
<sequence>MLHERTWTFIEVGFSNLWQDPLKAAPGHDMLDH</sequence>
<dbReference type="EMBL" id="CP000975">
    <property type="protein sequence ID" value="ACD84367.1"/>
    <property type="molecule type" value="Genomic_DNA"/>
</dbReference>
<dbReference type="AlphaFoldDB" id="B3E0D8"/>